<reference evidence="6" key="1">
    <citation type="submission" date="2022-12" db="EMBL/GenBank/DDBJ databases">
        <title>Draft genome assemblies for two species of Escallonia (Escalloniales).</title>
        <authorList>
            <person name="Chanderbali A."/>
            <person name="Dervinis C."/>
            <person name="Anghel I."/>
            <person name="Soltis D."/>
            <person name="Soltis P."/>
            <person name="Zapata F."/>
        </authorList>
    </citation>
    <scope>NUCLEOTIDE SEQUENCE</scope>
    <source>
        <strain evidence="6">UCBG92.1500</strain>
        <tissue evidence="6">Leaf</tissue>
    </source>
</reference>
<dbReference type="GO" id="GO:0016121">
    <property type="term" value="P:carotene catabolic process"/>
    <property type="evidence" value="ECO:0007669"/>
    <property type="project" value="TreeGrafter"/>
</dbReference>
<dbReference type="AlphaFoldDB" id="A0AA88RCJ3"/>
<keyword evidence="3" id="KW-0223">Dioxygenase</keyword>
<gene>
    <name evidence="6" type="ORF">RJ640_002023</name>
</gene>
<dbReference type="PANTHER" id="PTHR10543:SF111">
    <property type="entry name" value="CAROTENOID 9,10(9',10')-CLEAVAGE DIOXYGENASE 1-LIKE"/>
    <property type="match status" value="1"/>
</dbReference>
<comment type="caution">
    <text evidence="6">The sequence shown here is derived from an EMBL/GenBank/DDBJ whole genome shotgun (WGS) entry which is preliminary data.</text>
</comment>
<feature type="binding site" evidence="5">
    <location>
        <position position="371"/>
    </location>
    <ligand>
        <name>Fe cation</name>
        <dbReference type="ChEBI" id="CHEBI:24875"/>
        <note>catalytic</note>
    </ligand>
</feature>
<protein>
    <submittedName>
        <fullName evidence="6">Uncharacterized protein</fullName>
    </submittedName>
</protein>
<keyword evidence="7" id="KW-1185">Reference proteome</keyword>
<dbReference type="Proteomes" id="UP001187471">
    <property type="component" value="Unassembled WGS sequence"/>
</dbReference>
<keyword evidence="2 5" id="KW-0479">Metal-binding</keyword>
<name>A0AA88RCJ3_9ASTE</name>
<evidence type="ECO:0000256" key="3">
    <source>
        <dbReference type="ARBA" id="ARBA00022964"/>
    </source>
</evidence>
<evidence type="ECO:0000256" key="2">
    <source>
        <dbReference type="ARBA" id="ARBA00022723"/>
    </source>
</evidence>
<keyword evidence="4 5" id="KW-0408">Iron</keyword>
<dbReference type="EMBL" id="JAVXUO010001746">
    <property type="protein sequence ID" value="KAK2979490.1"/>
    <property type="molecule type" value="Genomic_DNA"/>
</dbReference>
<evidence type="ECO:0000313" key="6">
    <source>
        <dbReference type="EMBL" id="KAK2979490.1"/>
    </source>
</evidence>
<dbReference type="GO" id="GO:0009570">
    <property type="term" value="C:chloroplast stroma"/>
    <property type="evidence" value="ECO:0007669"/>
    <property type="project" value="TreeGrafter"/>
</dbReference>
<evidence type="ECO:0000256" key="4">
    <source>
        <dbReference type="ARBA" id="ARBA00023004"/>
    </source>
</evidence>
<organism evidence="6 7">
    <name type="scientific">Escallonia rubra</name>
    <dbReference type="NCBI Taxonomy" id="112253"/>
    <lineage>
        <taxon>Eukaryota</taxon>
        <taxon>Viridiplantae</taxon>
        <taxon>Streptophyta</taxon>
        <taxon>Embryophyta</taxon>
        <taxon>Tracheophyta</taxon>
        <taxon>Spermatophyta</taxon>
        <taxon>Magnoliopsida</taxon>
        <taxon>eudicotyledons</taxon>
        <taxon>Gunneridae</taxon>
        <taxon>Pentapetalae</taxon>
        <taxon>asterids</taxon>
        <taxon>campanulids</taxon>
        <taxon>Escalloniales</taxon>
        <taxon>Escalloniaceae</taxon>
        <taxon>Escallonia</taxon>
    </lineage>
</organism>
<evidence type="ECO:0000313" key="7">
    <source>
        <dbReference type="Proteomes" id="UP001187471"/>
    </source>
</evidence>
<feature type="binding site" evidence="5">
    <location>
        <position position="253"/>
    </location>
    <ligand>
        <name>Fe cation</name>
        <dbReference type="ChEBI" id="CHEBI:24875"/>
        <note>catalytic</note>
    </ligand>
</feature>
<evidence type="ECO:0000256" key="5">
    <source>
        <dbReference type="PIRSR" id="PIRSR604294-1"/>
    </source>
</evidence>
<comment type="similarity">
    <text evidence="1">Belongs to the carotenoid oxygenase family.</text>
</comment>
<dbReference type="GO" id="GO:0010436">
    <property type="term" value="F:carotenoid dioxygenase activity"/>
    <property type="evidence" value="ECO:0007669"/>
    <property type="project" value="TreeGrafter"/>
</dbReference>
<proteinExistence type="inferred from homology"/>
<dbReference type="GO" id="GO:0046872">
    <property type="term" value="F:metal ion binding"/>
    <property type="evidence" value="ECO:0007669"/>
    <property type="project" value="UniProtKB-KW"/>
</dbReference>
<dbReference type="Pfam" id="PF03055">
    <property type="entry name" value="RPE65"/>
    <property type="match status" value="1"/>
</dbReference>
<comment type="cofactor">
    <cofactor evidence="5">
        <name>Fe(2+)</name>
        <dbReference type="ChEBI" id="CHEBI:29033"/>
    </cofactor>
    <text evidence="5">Binds 1 Fe(2+) ion per subunit.</text>
</comment>
<sequence length="589" mass="65696">MATFCLASHVKASVHKQPSTHGVGKLTTTFATSIKPLFQELENASLKIKVSETIKSASSRMLDAFVDSVFQFVDQPLLPSQRNFAPVEEIGNTVEVDCVEGEIPADFPEGVYVRNGANPLHGGLKSTISVLGRSEDIWVEGEGMLHALYFTKTADNNWKLSYKNKFVESETFKLETKMNKPGFLPATEGDSLAILAAFLLNTLRFGIVNKILSNTSIFEHAGKFYSIAENYLAQEINNSGLETLAWGRPFTAHPKKAPGSGELVITGVAGVNPYYGVRFVSVLYHNPDGKRLNHKVDLNTSRSTIAHEVGVTEKYNIFFDYPLTFDPYRLLQGRQLIKFEREKYSRIGVMPRYGNADSVRWFEVEANCTLHMFNCFEDGNEVVVRGCKAKTAIIPGPEWGQDKFEWFSRGFKQVSSSAKDNGDDPIANGLLFSRVYEQRLNLLTGEVKETDLTGDDFSMDFPTINGEYTGVKQKYGYTQVIDSNASSSCGKTKYGGLAKLYFEELEAREDKEGQCRQAIKTVYHKFSKNNFCTGSAYVSKPGAVEEDDGWIVAFVHDEDTDTSHVLVVDAKNFEEEPIAKIALPQRVPY</sequence>
<evidence type="ECO:0000256" key="1">
    <source>
        <dbReference type="ARBA" id="ARBA00006787"/>
    </source>
</evidence>
<feature type="non-terminal residue" evidence="6">
    <location>
        <position position="1"/>
    </location>
</feature>
<keyword evidence="3" id="KW-0560">Oxidoreductase</keyword>
<dbReference type="InterPro" id="IPR004294">
    <property type="entry name" value="Carotenoid_Oase"/>
</dbReference>
<feature type="binding site" evidence="5">
    <location>
        <position position="307"/>
    </location>
    <ligand>
        <name>Fe cation</name>
        <dbReference type="ChEBI" id="CHEBI:24875"/>
        <note>catalytic</note>
    </ligand>
</feature>
<accession>A0AA88RCJ3</accession>
<dbReference type="PANTHER" id="PTHR10543">
    <property type="entry name" value="BETA-CAROTENE DIOXYGENASE"/>
    <property type="match status" value="1"/>
</dbReference>